<evidence type="ECO:0000256" key="7">
    <source>
        <dbReference type="ARBA" id="ARBA00022692"/>
    </source>
</evidence>
<organism evidence="17 18">
    <name type="scientific">Chryseotalea sanaruensis</name>
    <dbReference type="NCBI Taxonomy" id="2482724"/>
    <lineage>
        <taxon>Bacteria</taxon>
        <taxon>Pseudomonadati</taxon>
        <taxon>Bacteroidota</taxon>
        <taxon>Cytophagia</taxon>
        <taxon>Cytophagales</taxon>
        <taxon>Chryseotaleaceae</taxon>
        <taxon>Chryseotalea</taxon>
    </lineage>
</organism>
<comment type="subcellular location">
    <subcellularLocation>
        <location evidence="2">Cell membrane</location>
        <topology evidence="2">Multi-pass membrane protein</topology>
    </subcellularLocation>
</comment>
<dbReference type="PRINTS" id="PR00344">
    <property type="entry name" value="BCTRLSENSOR"/>
</dbReference>
<dbReference type="PANTHER" id="PTHR45528">
    <property type="entry name" value="SENSOR HISTIDINE KINASE CPXA"/>
    <property type="match status" value="1"/>
</dbReference>
<evidence type="ECO:0000256" key="13">
    <source>
        <dbReference type="ARBA" id="ARBA00023136"/>
    </source>
</evidence>
<comment type="caution">
    <text evidence="17">The sequence shown here is derived from an EMBL/GenBank/DDBJ whole genome shotgun (WGS) entry which is preliminary data.</text>
</comment>
<dbReference type="CDD" id="cd00082">
    <property type="entry name" value="HisKA"/>
    <property type="match status" value="1"/>
</dbReference>
<feature type="transmembrane region" description="Helical" evidence="14">
    <location>
        <begin position="405"/>
        <end position="423"/>
    </location>
</feature>
<dbReference type="Proteomes" id="UP000288227">
    <property type="component" value="Unassembled WGS sequence"/>
</dbReference>
<feature type="transmembrane region" description="Helical" evidence="14">
    <location>
        <begin position="300"/>
        <end position="321"/>
    </location>
</feature>
<dbReference type="SMART" id="SM00388">
    <property type="entry name" value="HisKA"/>
    <property type="match status" value="1"/>
</dbReference>
<keyword evidence="18" id="KW-1185">Reference proteome</keyword>
<dbReference type="RefSeq" id="WP_127123615.1">
    <property type="nucleotide sequence ID" value="NZ_BHXQ01000006.1"/>
</dbReference>
<feature type="transmembrane region" description="Helical" evidence="14">
    <location>
        <begin position="435"/>
        <end position="455"/>
    </location>
</feature>
<dbReference type="OrthoDB" id="9776727at2"/>
<evidence type="ECO:0000256" key="1">
    <source>
        <dbReference type="ARBA" id="ARBA00000085"/>
    </source>
</evidence>
<feature type="domain" description="HAMP" evidence="16">
    <location>
        <begin position="924"/>
        <end position="976"/>
    </location>
</feature>
<dbReference type="CDD" id="cd00075">
    <property type="entry name" value="HATPase"/>
    <property type="match status" value="1"/>
</dbReference>
<feature type="transmembrane region" description="Helical" evidence="14">
    <location>
        <begin position="866"/>
        <end position="884"/>
    </location>
</feature>
<evidence type="ECO:0000259" key="16">
    <source>
        <dbReference type="PROSITE" id="PS50885"/>
    </source>
</evidence>
<dbReference type="GO" id="GO:0005886">
    <property type="term" value="C:plasma membrane"/>
    <property type="evidence" value="ECO:0007669"/>
    <property type="project" value="UniProtKB-SubCell"/>
</dbReference>
<dbReference type="Pfam" id="PF02518">
    <property type="entry name" value="HATPase_c"/>
    <property type="match status" value="1"/>
</dbReference>
<sequence length="1200" mass="135991">MKNRVILLVSLLSLAAGIYLLYSYRQPIESVSLTEVINKNVEQQLAIVEKEAVAFRNTDSTCNFYPKHRFPFFIYKNKTLICWTDNAVVPPVSLLSDKQSVQLVKIARGNFLLYQEPIGEGRQLMSLIVLTRDFPIQNDFLTNVWNTEILPSAKVNILEPFSNLGIPVSYKGNILFRLSFLQSDVAVNVNGNLWAVSLIFFAIIGFSIGLFSWLYRTQSLGRASILSATALIFTRIVLLQLNFPRAFSSSEIFSPQRFASSTLNPSLGDLLLNVLTILFVAIIIFRYWQKEGAGFKYKELSPLRLLLLVVASFLLFSIWHYPVQTLQTIMHNSSIEFAITSSLDTSLIRILSLVAILLTWTTAFLLNHIAINFLTGASGKHAHRILMMGTFLFGFVNYWEEQPYMATIIITWSVILIIQYVKFSRSLERIQYKTFGYFFLVLFGLVINVAVRLYYLDKEQHIENQVRFAESYLVDRDSFGEFLLNDLTPKIKQDVFIQTRLVSPFLSKLPIQQKIRQVYFSSYFNKYDINIQLFNSAGDNLTGYSSASFSDIIKSLDLNASRTEYEGLYRLSNKGKDVAQQYVLVIKIDRGVFVSGYILIELSLKRILPQNAYPELLVDNRFRESLKPNDLTYASFAMNRVQASAGDFNYERDFDKKMLGEPELYTTGVVSNGYQHYAVEGTDNVVIVVSSKLMTYKGFLANVSFYLILGLFLILLLVLWLGISNLIKRKQVFYAARIQLFITLSFFVPLLVVSIITLRMLNESSQSQLNNTYLNRAGFIAEQLEDFTNRKDSLSGSITNQEYVTELARLANAELTLYSSDGALQVTSQNSVFDNQLMAPIAHPLAMQKVRNGEKIFVLEDKIGNLSYFIAYASLGAGQSLLAIPYYQSAASIESVQIEALSEILVIFGIVFLLLLLFSFLISRWLTFPIEFITNTLQRTSLEHSNEPINWKSNDEIGLMVNSYNDMLRNLSESKLELERMQREQAWREIAQQVAHEIKNPLTPMKLTLQRMSRSLLQQDLNSEKISGSVNSLLEQVELLNTIASSFSSFAKMPTAVVGEVNIQKLIAQSMELYKHEIEIIHKNKDEQMLAKADPVILLSVFSNLILNAIQAKAEDREIKLTVETGIENAFYKIQFIDNGKGIEDEKLDKIFIPHFTTKETGSGLGLAIARQAVEQMGGSISFTSVIGQGSTFVILLPIA</sequence>
<evidence type="ECO:0000256" key="4">
    <source>
        <dbReference type="ARBA" id="ARBA00022475"/>
    </source>
</evidence>
<feature type="transmembrane region" description="Helical" evidence="14">
    <location>
        <begin position="904"/>
        <end position="926"/>
    </location>
</feature>
<dbReference type="SUPFAM" id="SSF47384">
    <property type="entry name" value="Homodimeric domain of signal transducing histidine kinase"/>
    <property type="match status" value="1"/>
</dbReference>
<dbReference type="PROSITE" id="PS50885">
    <property type="entry name" value="HAMP"/>
    <property type="match status" value="1"/>
</dbReference>
<feature type="transmembrane region" description="Helical" evidence="14">
    <location>
        <begin position="347"/>
        <end position="370"/>
    </location>
</feature>
<dbReference type="EC" id="2.7.13.3" evidence="3"/>
<keyword evidence="11 14" id="KW-1133">Transmembrane helix</keyword>
<feature type="transmembrane region" description="Helical" evidence="14">
    <location>
        <begin position="738"/>
        <end position="761"/>
    </location>
</feature>
<dbReference type="InterPro" id="IPR050398">
    <property type="entry name" value="HssS/ArlS-like"/>
</dbReference>
<keyword evidence="13 14" id="KW-0472">Membrane</keyword>
<keyword evidence="9 17" id="KW-0418">Kinase</keyword>
<dbReference type="InterPro" id="IPR003594">
    <property type="entry name" value="HATPase_dom"/>
</dbReference>
<evidence type="ECO:0000256" key="3">
    <source>
        <dbReference type="ARBA" id="ARBA00012438"/>
    </source>
</evidence>
<keyword evidence="7 14" id="KW-0812">Transmembrane</keyword>
<feature type="transmembrane region" description="Helical" evidence="14">
    <location>
        <begin position="225"/>
        <end position="243"/>
    </location>
</feature>
<dbReference type="Gene3D" id="1.10.287.130">
    <property type="match status" value="1"/>
</dbReference>
<keyword evidence="4" id="KW-1003">Cell membrane</keyword>
<feature type="transmembrane region" description="Helical" evidence="14">
    <location>
        <begin position="193"/>
        <end position="213"/>
    </location>
</feature>
<dbReference type="GO" id="GO:0000155">
    <property type="term" value="F:phosphorelay sensor kinase activity"/>
    <property type="evidence" value="ECO:0007669"/>
    <property type="project" value="InterPro"/>
</dbReference>
<dbReference type="PROSITE" id="PS50109">
    <property type="entry name" value="HIS_KIN"/>
    <property type="match status" value="1"/>
</dbReference>
<dbReference type="InterPro" id="IPR004358">
    <property type="entry name" value="Sig_transdc_His_kin-like_C"/>
</dbReference>
<evidence type="ECO:0000256" key="8">
    <source>
        <dbReference type="ARBA" id="ARBA00022741"/>
    </source>
</evidence>
<feature type="transmembrane region" description="Helical" evidence="14">
    <location>
        <begin position="382"/>
        <end position="399"/>
    </location>
</feature>
<feature type="transmembrane region" description="Helical" evidence="14">
    <location>
        <begin position="703"/>
        <end position="726"/>
    </location>
</feature>
<proteinExistence type="predicted"/>
<evidence type="ECO:0000313" key="17">
    <source>
        <dbReference type="EMBL" id="GCC52965.1"/>
    </source>
</evidence>
<dbReference type="InterPro" id="IPR005467">
    <property type="entry name" value="His_kinase_dom"/>
</dbReference>
<gene>
    <name evidence="17" type="ORF">SanaruYs_32060</name>
</gene>
<dbReference type="SMART" id="SM00387">
    <property type="entry name" value="HATPase_c"/>
    <property type="match status" value="1"/>
</dbReference>
<dbReference type="CDD" id="cd06225">
    <property type="entry name" value="HAMP"/>
    <property type="match status" value="1"/>
</dbReference>
<feature type="domain" description="Histidine kinase" evidence="15">
    <location>
        <begin position="993"/>
        <end position="1200"/>
    </location>
</feature>
<dbReference type="PANTHER" id="PTHR45528:SF1">
    <property type="entry name" value="SENSOR HISTIDINE KINASE CPXA"/>
    <property type="match status" value="1"/>
</dbReference>
<dbReference type="EMBL" id="BHXQ01000006">
    <property type="protein sequence ID" value="GCC52965.1"/>
    <property type="molecule type" value="Genomic_DNA"/>
</dbReference>
<evidence type="ECO:0000256" key="9">
    <source>
        <dbReference type="ARBA" id="ARBA00022777"/>
    </source>
</evidence>
<dbReference type="InterPro" id="IPR036097">
    <property type="entry name" value="HisK_dim/P_sf"/>
</dbReference>
<evidence type="ECO:0000256" key="10">
    <source>
        <dbReference type="ARBA" id="ARBA00022840"/>
    </source>
</evidence>
<feature type="transmembrane region" description="Helical" evidence="14">
    <location>
        <begin position="270"/>
        <end position="288"/>
    </location>
</feature>
<evidence type="ECO:0000256" key="5">
    <source>
        <dbReference type="ARBA" id="ARBA00022553"/>
    </source>
</evidence>
<dbReference type="InterPro" id="IPR036890">
    <property type="entry name" value="HATPase_C_sf"/>
</dbReference>
<dbReference type="Gene3D" id="3.30.565.10">
    <property type="entry name" value="Histidine kinase-like ATPase, C-terminal domain"/>
    <property type="match status" value="1"/>
</dbReference>
<dbReference type="AlphaFoldDB" id="A0A401UDI2"/>
<dbReference type="GO" id="GO:0005524">
    <property type="term" value="F:ATP binding"/>
    <property type="evidence" value="ECO:0007669"/>
    <property type="project" value="UniProtKB-KW"/>
</dbReference>
<dbReference type="SUPFAM" id="SSF55874">
    <property type="entry name" value="ATPase domain of HSP90 chaperone/DNA topoisomerase II/histidine kinase"/>
    <property type="match status" value="1"/>
</dbReference>
<evidence type="ECO:0000256" key="11">
    <source>
        <dbReference type="ARBA" id="ARBA00022989"/>
    </source>
</evidence>
<keyword evidence="12" id="KW-0902">Two-component regulatory system</keyword>
<accession>A0A401UDI2</accession>
<evidence type="ECO:0000256" key="12">
    <source>
        <dbReference type="ARBA" id="ARBA00023012"/>
    </source>
</evidence>
<dbReference type="SUPFAM" id="SSF158472">
    <property type="entry name" value="HAMP domain-like"/>
    <property type="match status" value="1"/>
</dbReference>
<keyword evidence="5" id="KW-0597">Phosphoprotein</keyword>
<keyword evidence="10" id="KW-0067">ATP-binding</keyword>
<evidence type="ECO:0000313" key="18">
    <source>
        <dbReference type="Proteomes" id="UP000288227"/>
    </source>
</evidence>
<name>A0A401UDI2_9BACT</name>
<dbReference type="InterPro" id="IPR003661">
    <property type="entry name" value="HisK_dim/P_dom"/>
</dbReference>
<evidence type="ECO:0000259" key="15">
    <source>
        <dbReference type="PROSITE" id="PS50109"/>
    </source>
</evidence>
<evidence type="ECO:0000256" key="2">
    <source>
        <dbReference type="ARBA" id="ARBA00004651"/>
    </source>
</evidence>
<reference evidence="17 18" key="1">
    <citation type="submission" date="2018-11" db="EMBL/GenBank/DDBJ databases">
        <title>Chryseotalea sanarue gen. nov., sp., nov., a member of the family Cytophagaceae, isolated from a brackish lake in Hamamatsu Japan.</title>
        <authorList>
            <person name="Maejima Y."/>
            <person name="Iino T."/>
            <person name="Muraguchi Y."/>
            <person name="Fukuda K."/>
            <person name="Ohkuma M."/>
            <person name="Moriuchi R."/>
            <person name="Dohra H."/>
            <person name="Kimbara K."/>
            <person name="Shintani M."/>
        </authorList>
    </citation>
    <scope>NUCLEOTIDE SEQUENCE [LARGE SCALE GENOMIC DNA]</scope>
    <source>
        <strain evidence="17 18">Ys</strain>
    </source>
</reference>
<protein>
    <recommendedName>
        <fullName evidence="3">histidine kinase</fullName>
        <ecNumber evidence="3">2.7.13.3</ecNumber>
    </recommendedName>
</protein>
<dbReference type="Gene3D" id="6.10.340.10">
    <property type="match status" value="1"/>
</dbReference>
<comment type="catalytic activity">
    <reaction evidence="1">
        <text>ATP + protein L-histidine = ADP + protein N-phospho-L-histidine.</text>
        <dbReference type="EC" id="2.7.13.3"/>
    </reaction>
</comment>
<evidence type="ECO:0000256" key="6">
    <source>
        <dbReference type="ARBA" id="ARBA00022679"/>
    </source>
</evidence>
<dbReference type="InterPro" id="IPR003660">
    <property type="entry name" value="HAMP_dom"/>
</dbReference>
<keyword evidence="6" id="KW-0808">Transferase</keyword>
<dbReference type="Pfam" id="PF00512">
    <property type="entry name" value="HisKA"/>
    <property type="match status" value="1"/>
</dbReference>
<evidence type="ECO:0000256" key="14">
    <source>
        <dbReference type="SAM" id="Phobius"/>
    </source>
</evidence>
<keyword evidence="8" id="KW-0547">Nucleotide-binding</keyword>